<dbReference type="PROSITE" id="PS51725">
    <property type="entry name" value="ABM"/>
    <property type="match status" value="1"/>
</dbReference>
<dbReference type="EMBL" id="CP011502">
    <property type="protein sequence ID" value="ALX03565.1"/>
    <property type="molecule type" value="Genomic_DNA"/>
</dbReference>
<proteinExistence type="predicted"/>
<sequence length="102" mass="11027">MSALDVVATLEAQEGRGDELVAVLQASLATVRAEDGCLRYDLHRVRRRPDEVVMVERWASVDALKAHGAAEHFQRTSAQLADLLAAPPVVRVLEAVDVADPA</sequence>
<dbReference type="GO" id="GO:0005829">
    <property type="term" value="C:cytosol"/>
    <property type="evidence" value="ECO:0007669"/>
    <property type="project" value="TreeGrafter"/>
</dbReference>
<dbReference type="KEGG" id="aer:AERYTH_02060"/>
<dbReference type="RefSeq" id="WP_067854002.1">
    <property type="nucleotide sequence ID" value="NZ_CP011502.1"/>
</dbReference>
<dbReference type="PANTHER" id="PTHR33336:SF3">
    <property type="entry name" value="ABM DOMAIN-CONTAINING PROTEIN"/>
    <property type="match status" value="1"/>
</dbReference>
<dbReference type="SUPFAM" id="SSF54909">
    <property type="entry name" value="Dimeric alpha+beta barrel"/>
    <property type="match status" value="1"/>
</dbReference>
<dbReference type="Pfam" id="PF03992">
    <property type="entry name" value="ABM"/>
    <property type="match status" value="1"/>
</dbReference>
<evidence type="ECO:0000313" key="2">
    <source>
        <dbReference type="EMBL" id="ALX03565.1"/>
    </source>
</evidence>
<organism evidence="2 3">
    <name type="scientific">Aeromicrobium erythreum</name>
    <dbReference type="NCBI Taxonomy" id="2041"/>
    <lineage>
        <taxon>Bacteria</taxon>
        <taxon>Bacillati</taxon>
        <taxon>Actinomycetota</taxon>
        <taxon>Actinomycetes</taxon>
        <taxon>Propionibacteriales</taxon>
        <taxon>Nocardioidaceae</taxon>
        <taxon>Aeromicrobium</taxon>
    </lineage>
</organism>
<protein>
    <recommendedName>
        <fullName evidence="1">ABM domain-containing protein</fullName>
    </recommendedName>
</protein>
<name>A0A0U4CRQ5_9ACTN</name>
<dbReference type="STRING" id="2041.AERYTH_02060"/>
<dbReference type="InterPro" id="IPR007138">
    <property type="entry name" value="ABM_dom"/>
</dbReference>
<dbReference type="OrthoDB" id="5244470at2"/>
<feature type="domain" description="ABM" evidence="1">
    <location>
        <begin position="4"/>
        <end position="93"/>
    </location>
</feature>
<dbReference type="InterPro" id="IPR050744">
    <property type="entry name" value="AI-2_Isomerase_LsrG"/>
</dbReference>
<dbReference type="Proteomes" id="UP000067689">
    <property type="component" value="Chromosome"/>
</dbReference>
<dbReference type="PATRIC" id="fig|2041.4.peg.439"/>
<reference evidence="2 3" key="1">
    <citation type="journal article" date="1991" name="Int. J. Syst. Bacteriol.">
        <title>Description of the erythromycin-producing bacterium Arthrobacter sp. strain NRRL B-3381 as Aeromicrobium erythreum gen. nov., sp. nov.</title>
        <authorList>
            <person name="Miller E.S."/>
            <person name="Woese C.R."/>
            <person name="Brenner S."/>
        </authorList>
    </citation>
    <scope>NUCLEOTIDE SEQUENCE [LARGE SCALE GENOMIC DNA]</scope>
    <source>
        <strain evidence="2 3">AR18</strain>
    </source>
</reference>
<dbReference type="AlphaFoldDB" id="A0A0U4CRQ5"/>
<dbReference type="GO" id="GO:0016491">
    <property type="term" value="F:oxidoreductase activity"/>
    <property type="evidence" value="ECO:0007669"/>
    <property type="project" value="TreeGrafter"/>
</dbReference>
<gene>
    <name evidence="2" type="ORF">AERYTH_02060</name>
</gene>
<evidence type="ECO:0000259" key="1">
    <source>
        <dbReference type="PROSITE" id="PS51725"/>
    </source>
</evidence>
<evidence type="ECO:0000313" key="3">
    <source>
        <dbReference type="Proteomes" id="UP000067689"/>
    </source>
</evidence>
<keyword evidence="3" id="KW-1185">Reference proteome</keyword>
<dbReference type="InterPro" id="IPR011008">
    <property type="entry name" value="Dimeric_a/b-barrel"/>
</dbReference>
<dbReference type="PANTHER" id="PTHR33336">
    <property type="entry name" value="QUINOL MONOOXYGENASE YGIN-RELATED"/>
    <property type="match status" value="1"/>
</dbReference>
<accession>A0A0U4CRQ5</accession>
<dbReference type="Gene3D" id="3.30.70.100">
    <property type="match status" value="1"/>
</dbReference>